<dbReference type="EMBL" id="WRPA01000003">
    <property type="protein sequence ID" value="MXR67923.1"/>
    <property type="molecule type" value="Genomic_DNA"/>
</dbReference>
<dbReference type="InterPro" id="IPR002733">
    <property type="entry name" value="AMMECR1_domain"/>
</dbReference>
<dbReference type="SUPFAM" id="SSF143447">
    <property type="entry name" value="AMMECR1-like"/>
    <property type="match status" value="1"/>
</dbReference>
<dbReference type="AlphaFoldDB" id="A0A6L7HUS6"/>
<dbReference type="InterPro" id="IPR027485">
    <property type="entry name" value="AMMECR1_N"/>
</dbReference>
<comment type="caution">
    <text evidence="2">The sequence shown here is derived from an EMBL/GenBank/DDBJ whole genome shotgun (WGS) entry which is preliminary data.</text>
</comment>
<dbReference type="PANTHER" id="PTHR13016:SF0">
    <property type="entry name" value="AMME SYNDROME CANDIDATE GENE 1 PROTEIN"/>
    <property type="match status" value="1"/>
</dbReference>
<dbReference type="InterPro" id="IPR027623">
    <property type="entry name" value="AmmeMemoSam_A"/>
</dbReference>
<gene>
    <name evidence="2" type="primary">amrA</name>
    <name evidence="2" type="ORF">GNT65_04455</name>
</gene>
<dbReference type="Gene3D" id="3.30.700.20">
    <property type="entry name" value="Hypothetical protein ph0010, domain 1"/>
    <property type="match status" value="1"/>
</dbReference>
<dbReference type="PROSITE" id="PS51112">
    <property type="entry name" value="AMMECR1"/>
    <property type="match status" value="1"/>
</dbReference>
<dbReference type="NCBIfam" id="TIGR04335">
    <property type="entry name" value="AmmeMemoSam_A"/>
    <property type="match status" value="1"/>
</dbReference>
<name>A0A6L7HUS6_9GAMM</name>
<dbReference type="PANTHER" id="PTHR13016">
    <property type="entry name" value="AMMECR1 HOMOLOG"/>
    <property type="match status" value="1"/>
</dbReference>
<evidence type="ECO:0000313" key="3">
    <source>
        <dbReference type="Proteomes" id="UP000474778"/>
    </source>
</evidence>
<reference evidence="2 3" key="1">
    <citation type="submission" date="2019-12" db="EMBL/GenBank/DDBJ databases">
        <title>Shewanella insulae sp. nov., isolated from a tidal flat.</title>
        <authorList>
            <person name="Yoon J.-H."/>
        </authorList>
    </citation>
    <scope>NUCLEOTIDE SEQUENCE [LARGE SCALE GENOMIC DNA]</scope>
    <source>
        <strain evidence="2 3">JBTF-M18</strain>
    </source>
</reference>
<evidence type="ECO:0000313" key="2">
    <source>
        <dbReference type="EMBL" id="MXR67923.1"/>
    </source>
</evidence>
<sequence length="191" mass="20861">MPASPSIELTASDKACLLNLVWQVIDAGLTQGGLTLPPPPESEALLTPAACFVTLHQGGELRGCIGRVDASDPLWLCACENGYGAAFKDRRFAPLRVEERGSLTLDISILSPFIPLENQGEAALRSSLRPNIDGLLMDDGHRRALFLPSVWQSLPAPKDFVAALKQKGGWPQDYWRDTITLHRFTTLVVKD</sequence>
<dbReference type="RefSeq" id="WP_160793913.1">
    <property type="nucleotide sequence ID" value="NZ_WRPA01000003.1"/>
</dbReference>
<dbReference type="InterPro" id="IPR023473">
    <property type="entry name" value="AMMECR1"/>
</dbReference>
<organism evidence="2 3">
    <name type="scientific">Shewanella insulae</name>
    <dbReference type="NCBI Taxonomy" id="2681496"/>
    <lineage>
        <taxon>Bacteria</taxon>
        <taxon>Pseudomonadati</taxon>
        <taxon>Pseudomonadota</taxon>
        <taxon>Gammaproteobacteria</taxon>
        <taxon>Alteromonadales</taxon>
        <taxon>Shewanellaceae</taxon>
        <taxon>Shewanella</taxon>
    </lineage>
</organism>
<evidence type="ECO:0000259" key="1">
    <source>
        <dbReference type="PROSITE" id="PS51112"/>
    </source>
</evidence>
<accession>A0A6L7HUS6</accession>
<dbReference type="Pfam" id="PF01871">
    <property type="entry name" value="AMMECR1"/>
    <property type="match status" value="1"/>
</dbReference>
<protein>
    <submittedName>
        <fullName evidence="2">AmmeMemoRadiSam system protein A</fullName>
    </submittedName>
</protein>
<feature type="domain" description="AMMECR1" evidence="1">
    <location>
        <begin position="1"/>
        <end position="191"/>
    </location>
</feature>
<dbReference type="InterPro" id="IPR036071">
    <property type="entry name" value="AMMECR1_dom_sf"/>
</dbReference>
<keyword evidence="3" id="KW-1185">Reference proteome</keyword>
<dbReference type="Gene3D" id="3.30.1490.150">
    <property type="entry name" value="Hypothetical protein ph0010, domain 2"/>
    <property type="match status" value="1"/>
</dbReference>
<proteinExistence type="predicted"/>
<dbReference type="Proteomes" id="UP000474778">
    <property type="component" value="Unassembled WGS sequence"/>
</dbReference>